<keyword evidence="2" id="KW-1133">Transmembrane helix</keyword>
<dbReference type="Proteomes" id="UP000683360">
    <property type="component" value="Unassembled WGS sequence"/>
</dbReference>
<evidence type="ECO:0000256" key="3">
    <source>
        <dbReference type="SAM" id="SignalP"/>
    </source>
</evidence>
<accession>A0A8S3SVJ3</accession>
<organism evidence="5 6">
    <name type="scientific">Mytilus edulis</name>
    <name type="common">Blue mussel</name>
    <dbReference type="NCBI Taxonomy" id="6550"/>
    <lineage>
        <taxon>Eukaryota</taxon>
        <taxon>Metazoa</taxon>
        <taxon>Spiralia</taxon>
        <taxon>Lophotrochozoa</taxon>
        <taxon>Mollusca</taxon>
        <taxon>Bivalvia</taxon>
        <taxon>Autobranchia</taxon>
        <taxon>Pteriomorphia</taxon>
        <taxon>Mytilida</taxon>
        <taxon>Mytiloidea</taxon>
        <taxon>Mytilidae</taxon>
        <taxon>Mytilinae</taxon>
        <taxon>Mytilus</taxon>
    </lineage>
</organism>
<dbReference type="OrthoDB" id="21522at2759"/>
<gene>
    <name evidence="5" type="ORF">MEDL_38262</name>
</gene>
<keyword evidence="2" id="KW-0472">Membrane</keyword>
<dbReference type="GO" id="GO:0004197">
    <property type="term" value="F:cysteine-type endopeptidase activity"/>
    <property type="evidence" value="ECO:0007669"/>
    <property type="project" value="InterPro"/>
</dbReference>
<reference evidence="5" key="1">
    <citation type="submission" date="2021-03" db="EMBL/GenBank/DDBJ databases">
        <authorList>
            <person name="Bekaert M."/>
        </authorList>
    </citation>
    <scope>NUCLEOTIDE SEQUENCE</scope>
</reference>
<sequence>MILLVVIYCKITQGVLEWIVVGKVTDYGQNVTLFCNVSHCCPDDAGWDRWTPVQQTLFIDVKAGGGGKKYDGKVMRDGYTLIIQNLTKDDLNVSYSCLYGVTLGERKFLQEEDVFSYTINKQNNVPIGSSSLSAGNITGITIGVIFVLGTVVGFLIYYKIRTKAPKTRNLDQIKNITISVAHENNSFAVSKLKSSSFKCETHLPMLKTSDSNVEQDVIDNKPVSSSKTLNEGETHLPMLETSDSNVEQDVIDNKPVSSSKTLNEGKTDSPTLQSSCLVSSVSKDDRPEVICNSPGIYNADPKKQCRVLCILNEKVKIKLSTALSLTWTLKSPLFKWKLLQFWKMKTKCEFTSIRALFVIVVSSGDKSGIYGTEGEKIQHDEITTKFEQVAGLREKPKIFILDYFDIESDIPDQRKPRQISEMMPKFQTKMEISKCKVPTEDFTTDTHHLNRTKEGVKMVVNKSCYETVPNEDLDTYRCIATTLGRSDEIVKGSWVLGALLSVICEAGHYTTFKEMMKVVEIMVTEAIIPEGRPEPKIEIKDCLTKDFYLLPLSS</sequence>
<comment type="caution">
    <text evidence="5">The sequence shown here is derived from an EMBL/GenBank/DDBJ whole genome shotgun (WGS) entry which is preliminary data.</text>
</comment>
<dbReference type="GO" id="GO:0006508">
    <property type="term" value="P:proteolysis"/>
    <property type="evidence" value="ECO:0007669"/>
    <property type="project" value="InterPro"/>
</dbReference>
<evidence type="ECO:0000259" key="4">
    <source>
        <dbReference type="PROSITE" id="PS50207"/>
    </source>
</evidence>
<keyword evidence="2" id="KW-0812">Transmembrane</keyword>
<protein>
    <recommendedName>
        <fullName evidence="4">Caspase family p10 domain-containing protein</fullName>
    </recommendedName>
</protein>
<feature type="region of interest" description="Disordered" evidence="1">
    <location>
        <begin position="210"/>
        <end position="234"/>
    </location>
</feature>
<dbReference type="Pfam" id="PF00656">
    <property type="entry name" value="Peptidase_C14"/>
    <property type="match status" value="1"/>
</dbReference>
<feature type="region of interest" description="Disordered" evidence="1">
    <location>
        <begin position="254"/>
        <end position="274"/>
    </location>
</feature>
<feature type="transmembrane region" description="Helical" evidence="2">
    <location>
        <begin position="137"/>
        <end position="158"/>
    </location>
</feature>
<evidence type="ECO:0000313" key="6">
    <source>
        <dbReference type="Proteomes" id="UP000683360"/>
    </source>
</evidence>
<dbReference type="AlphaFoldDB" id="A0A8S3SVJ3"/>
<feature type="compositionally biased region" description="Polar residues" evidence="1">
    <location>
        <begin position="222"/>
        <end position="231"/>
    </location>
</feature>
<dbReference type="EMBL" id="CAJPWZ010001837">
    <property type="protein sequence ID" value="CAG2225119.1"/>
    <property type="molecule type" value="Genomic_DNA"/>
</dbReference>
<feature type="chain" id="PRO_5035885529" description="Caspase family p10 domain-containing protein" evidence="3">
    <location>
        <begin position="18"/>
        <end position="554"/>
    </location>
</feature>
<dbReference type="PROSITE" id="PS50207">
    <property type="entry name" value="CASPASE_P10"/>
    <property type="match status" value="1"/>
</dbReference>
<dbReference type="SUPFAM" id="SSF52129">
    <property type="entry name" value="Caspase-like"/>
    <property type="match status" value="1"/>
</dbReference>
<feature type="domain" description="Caspase family p10" evidence="4">
    <location>
        <begin position="491"/>
        <end position="551"/>
    </location>
</feature>
<evidence type="ECO:0000313" key="5">
    <source>
        <dbReference type="EMBL" id="CAG2225119.1"/>
    </source>
</evidence>
<dbReference type="InterPro" id="IPR011600">
    <property type="entry name" value="Pept_C14_caspase"/>
</dbReference>
<keyword evidence="3" id="KW-0732">Signal</keyword>
<keyword evidence="6" id="KW-1185">Reference proteome</keyword>
<dbReference type="Gene3D" id="3.40.50.1460">
    <property type="match status" value="1"/>
</dbReference>
<dbReference type="InterPro" id="IPR029030">
    <property type="entry name" value="Caspase-like_dom_sf"/>
</dbReference>
<evidence type="ECO:0000256" key="2">
    <source>
        <dbReference type="SAM" id="Phobius"/>
    </source>
</evidence>
<evidence type="ECO:0000256" key="1">
    <source>
        <dbReference type="SAM" id="MobiDB-lite"/>
    </source>
</evidence>
<proteinExistence type="predicted"/>
<feature type="compositionally biased region" description="Polar residues" evidence="1">
    <location>
        <begin position="255"/>
        <end position="274"/>
    </location>
</feature>
<dbReference type="InterPro" id="IPR002138">
    <property type="entry name" value="Pept_C14_p10"/>
</dbReference>
<feature type="signal peptide" evidence="3">
    <location>
        <begin position="1"/>
        <end position="17"/>
    </location>
</feature>
<name>A0A8S3SVJ3_MYTED</name>